<dbReference type="EMBL" id="JAGIQL010000008">
    <property type="protein sequence ID" value="MBP0456658.1"/>
    <property type="molecule type" value="Genomic_DNA"/>
</dbReference>
<keyword evidence="1" id="KW-0723">Serine/threonine-protein kinase</keyword>
<dbReference type="Gene3D" id="3.30.565.10">
    <property type="entry name" value="Histidine kinase-like ATPase, C-terminal domain"/>
    <property type="match status" value="1"/>
</dbReference>
<dbReference type="CDD" id="cd16936">
    <property type="entry name" value="HATPase_RsbW-like"/>
    <property type="match status" value="1"/>
</dbReference>
<keyword evidence="1" id="KW-0808">Transferase</keyword>
<evidence type="ECO:0000313" key="4">
    <source>
        <dbReference type="Proteomes" id="UP000670475"/>
    </source>
</evidence>
<keyword evidence="3" id="KW-0547">Nucleotide-binding</keyword>
<dbReference type="PANTHER" id="PTHR35526">
    <property type="entry name" value="ANTI-SIGMA-F FACTOR RSBW-RELATED"/>
    <property type="match status" value="1"/>
</dbReference>
<keyword evidence="1" id="KW-0418">Kinase</keyword>
<dbReference type="Pfam" id="PF13581">
    <property type="entry name" value="HATPase_c_2"/>
    <property type="match status" value="1"/>
</dbReference>
<dbReference type="Proteomes" id="UP000670475">
    <property type="component" value="Unassembled WGS sequence"/>
</dbReference>
<dbReference type="AlphaFoldDB" id="A0A940M962"/>
<dbReference type="InterPro" id="IPR050267">
    <property type="entry name" value="Anti-sigma-factor_SerPK"/>
</dbReference>
<accession>A0A940M962</accession>
<evidence type="ECO:0000259" key="2">
    <source>
        <dbReference type="Pfam" id="PF13581"/>
    </source>
</evidence>
<gene>
    <name evidence="3" type="ORF">JFN87_03955</name>
</gene>
<keyword evidence="4" id="KW-1185">Reference proteome</keyword>
<protein>
    <submittedName>
        <fullName evidence="3">ATP-binding protein</fullName>
    </submittedName>
</protein>
<dbReference type="InterPro" id="IPR003594">
    <property type="entry name" value="HATPase_dom"/>
</dbReference>
<dbReference type="InterPro" id="IPR036890">
    <property type="entry name" value="HATPase_C_sf"/>
</dbReference>
<evidence type="ECO:0000313" key="3">
    <source>
        <dbReference type="EMBL" id="MBP0456658.1"/>
    </source>
</evidence>
<evidence type="ECO:0000256" key="1">
    <source>
        <dbReference type="ARBA" id="ARBA00022527"/>
    </source>
</evidence>
<name>A0A940M962_9ACTN</name>
<dbReference type="GO" id="GO:0005524">
    <property type="term" value="F:ATP binding"/>
    <property type="evidence" value="ECO:0007669"/>
    <property type="project" value="UniProtKB-KW"/>
</dbReference>
<sequence length="180" mass="19258">MSRRSSAPEAVADVATGAEDARRVCRVAGVRLPVSLESARLAREFVRHALIIWGVPGRGDDAELIVSELVANAVTHTSGADTGEGAVVEVRLRLCDACLRVEVWDAGDGEPGIPGRSDDAEAESGRGLFLVEALSRRWGSRLMTDHGKVVWAELPCPETLLPMTPPVDGLMRARTPVKRG</sequence>
<dbReference type="RefSeq" id="WP_209338438.1">
    <property type="nucleotide sequence ID" value="NZ_JAGIQL010000008.1"/>
</dbReference>
<reference evidence="3" key="1">
    <citation type="submission" date="2021-03" db="EMBL/GenBank/DDBJ databases">
        <title>Whole genome sequence of Streptomyces bomunensis MMS17-BM035.</title>
        <authorList>
            <person name="Lee J.H."/>
        </authorList>
    </citation>
    <scope>NUCLEOTIDE SEQUENCE</scope>
    <source>
        <strain evidence="3">MMS17-BM035</strain>
    </source>
</reference>
<dbReference type="GO" id="GO:0004674">
    <property type="term" value="F:protein serine/threonine kinase activity"/>
    <property type="evidence" value="ECO:0007669"/>
    <property type="project" value="UniProtKB-KW"/>
</dbReference>
<feature type="domain" description="Histidine kinase/HSP90-like ATPase" evidence="2">
    <location>
        <begin position="33"/>
        <end position="152"/>
    </location>
</feature>
<dbReference type="PANTHER" id="PTHR35526:SF3">
    <property type="entry name" value="ANTI-SIGMA-F FACTOR RSBW"/>
    <property type="match status" value="1"/>
</dbReference>
<comment type="caution">
    <text evidence="3">The sequence shown here is derived from an EMBL/GenBank/DDBJ whole genome shotgun (WGS) entry which is preliminary data.</text>
</comment>
<dbReference type="SUPFAM" id="SSF55874">
    <property type="entry name" value="ATPase domain of HSP90 chaperone/DNA topoisomerase II/histidine kinase"/>
    <property type="match status" value="1"/>
</dbReference>
<keyword evidence="3" id="KW-0067">ATP-binding</keyword>
<organism evidence="3 4">
    <name type="scientific">Streptomyces montanisoli</name>
    <dbReference type="NCBI Taxonomy" id="2798581"/>
    <lineage>
        <taxon>Bacteria</taxon>
        <taxon>Bacillati</taxon>
        <taxon>Actinomycetota</taxon>
        <taxon>Actinomycetes</taxon>
        <taxon>Kitasatosporales</taxon>
        <taxon>Streptomycetaceae</taxon>
        <taxon>Streptomyces</taxon>
    </lineage>
</organism>
<proteinExistence type="predicted"/>